<sequence>MFEVLKYLDCRPRYYVVKGRSRTNFPCWICKVPCARLDDPTFDATQFLRERDEVYDLYDDIQALYAATEQEKRELKNSVIQAREGSK</sequence>
<evidence type="ECO:0000256" key="1">
    <source>
        <dbReference type="SAM" id="Coils"/>
    </source>
</evidence>
<dbReference type="AlphaFoldDB" id="W7U2I7"/>
<comment type="caution">
    <text evidence="2">The sequence shown here is derived from an EMBL/GenBank/DDBJ whole genome shotgun (WGS) entry which is preliminary data.</text>
</comment>
<reference evidence="2 3" key="1">
    <citation type="journal article" date="2014" name="Mol. Plant">
        <title>Chromosome Scale Genome Assembly and Transcriptome Profiling of Nannochloropsis gaditana in Nitrogen Depletion.</title>
        <authorList>
            <person name="Corteggiani Carpinelli E."/>
            <person name="Telatin A."/>
            <person name="Vitulo N."/>
            <person name="Forcato C."/>
            <person name="D'Angelo M."/>
            <person name="Schiavon R."/>
            <person name="Vezzi A."/>
            <person name="Giacometti G.M."/>
            <person name="Morosinotto T."/>
            <person name="Valle G."/>
        </authorList>
    </citation>
    <scope>NUCLEOTIDE SEQUENCE [LARGE SCALE GENOMIC DNA]</scope>
    <source>
        <strain evidence="2 3">B-31</strain>
    </source>
</reference>
<gene>
    <name evidence="2" type="ORF">Naga_100346g5</name>
</gene>
<keyword evidence="1" id="KW-0175">Coiled coil</keyword>
<keyword evidence="3" id="KW-1185">Reference proteome</keyword>
<feature type="coiled-coil region" evidence="1">
    <location>
        <begin position="58"/>
        <end position="85"/>
    </location>
</feature>
<accession>W7U2I7</accession>
<name>W7U2I7_9STRA</name>
<dbReference type="EMBL" id="AZIL01000071">
    <property type="protein sequence ID" value="EWM30028.1"/>
    <property type="molecule type" value="Genomic_DNA"/>
</dbReference>
<organism evidence="2 3">
    <name type="scientific">Nannochloropsis gaditana</name>
    <dbReference type="NCBI Taxonomy" id="72520"/>
    <lineage>
        <taxon>Eukaryota</taxon>
        <taxon>Sar</taxon>
        <taxon>Stramenopiles</taxon>
        <taxon>Ochrophyta</taxon>
        <taxon>Eustigmatophyceae</taxon>
        <taxon>Eustigmatales</taxon>
        <taxon>Monodopsidaceae</taxon>
        <taxon>Nannochloropsis</taxon>
    </lineage>
</organism>
<dbReference type="Proteomes" id="UP000019335">
    <property type="component" value="Chromosome 2"/>
</dbReference>
<evidence type="ECO:0000313" key="3">
    <source>
        <dbReference type="Proteomes" id="UP000019335"/>
    </source>
</evidence>
<protein>
    <submittedName>
        <fullName evidence="2">Uncharacterized protein</fullName>
    </submittedName>
</protein>
<evidence type="ECO:0000313" key="2">
    <source>
        <dbReference type="EMBL" id="EWM30028.1"/>
    </source>
</evidence>
<proteinExistence type="predicted"/>